<name>A0A381WCR6_9ZZZZ</name>
<reference evidence="1" key="1">
    <citation type="submission" date="2018-05" db="EMBL/GenBank/DDBJ databases">
        <authorList>
            <person name="Lanie J.A."/>
            <person name="Ng W.-L."/>
            <person name="Kazmierczak K.M."/>
            <person name="Andrzejewski T.M."/>
            <person name="Davidsen T.M."/>
            <person name="Wayne K.J."/>
            <person name="Tettelin H."/>
            <person name="Glass J.I."/>
            <person name="Rusch D."/>
            <person name="Podicherti R."/>
            <person name="Tsui H.-C.T."/>
            <person name="Winkler M.E."/>
        </authorList>
    </citation>
    <scope>NUCLEOTIDE SEQUENCE</scope>
</reference>
<organism evidence="1">
    <name type="scientific">marine metagenome</name>
    <dbReference type="NCBI Taxonomy" id="408172"/>
    <lineage>
        <taxon>unclassified sequences</taxon>
        <taxon>metagenomes</taxon>
        <taxon>ecological metagenomes</taxon>
    </lineage>
</organism>
<gene>
    <name evidence="1" type="ORF">METZ01_LOCUS103163</name>
</gene>
<proteinExistence type="predicted"/>
<dbReference type="EMBL" id="UINC01011393">
    <property type="protein sequence ID" value="SVA50309.1"/>
    <property type="molecule type" value="Genomic_DNA"/>
</dbReference>
<dbReference type="AlphaFoldDB" id="A0A381WCR6"/>
<protein>
    <submittedName>
        <fullName evidence="1">Uncharacterized protein</fullName>
    </submittedName>
</protein>
<accession>A0A381WCR6</accession>
<feature type="non-terminal residue" evidence="1">
    <location>
        <position position="1"/>
    </location>
</feature>
<evidence type="ECO:0000313" key="1">
    <source>
        <dbReference type="EMBL" id="SVA50309.1"/>
    </source>
</evidence>
<sequence length="161" mass="18456">VQVIKDSLDRFLLERMVRHGLLQFQWHWPRSRYGATLLRDKAAGKSVCGSWLDGPDATSGRQRMLEKRPIGTWPLRAPWWIHDDGVNTRRPVFDGFAAPFYLQLRFNRSSACNLQCPLVQLHPYYIGAEERCAERQSTGAASEVRHTSGEVTFLPSAFQQL</sequence>